<gene>
    <name evidence="2" type="ORF">DNG_09081</name>
</gene>
<name>A0AAE8SZU2_9PEZI</name>
<evidence type="ECO:0000313" key="2">
    <source>
        <dbReference type="EMBL" id="SPO06392.1"/>
    </source>
</evidence>
<sequence length="317" mass="34404">MLRFGCTKVVIDRLDPLVNPGQIPSPHVHQIVGGNSFNATMTTGDVSKESTCTTCQFSDDHSNYWTANMYFKAKNGTYKRVPQMGNPLQFSDQFSTQTNGGILGFRMLSGDPMDRERPRNMEKQNCFRCYTGPNFGGDVGAPCQDASVDTPAFPAKACAGGIRSNILFPTCWDGKNLDSVDHKSHVAYPVDGPATFLSLGGACPSTHPVRIPQLMYEVTWDTTSFNNQADWPTDGSSPFVLSTGDGTGFGQHADYVFGWKDDSLQKAMDTSGCFGASCAGLARQSIDQAKACQVKTLVNEDVDGWLTELPGIGMEMK</sequence>
<dbReference type="Pfam" id="PF09362">
    <property type="entry name" value="DUF1996"/>
    <property type="match status" value="1"/>
</dbReference>
<evidence type="ECO:0000259" key="1">
    <source>
        <dbReference type="Pfam" id="PF09362"/>
    </source>
</evidence>
<dbReference type="EMBL" id="ONZQ02000015">
    <property type="protein sequence ID" value="SPO06392.1"/>
    <property type="molecule type" value="Genomic_DNA"/>
</dbReference>
<reference evidence="2" key="1">
    <citation type="submission" date="2018-03" db="EMBL/GenBank/DDBJ databases">
        <authorList>
            <person name="Guldener U."/>
        </authorList>
    </citation>
    <scope>NUCLEOTIDE SEQUENCE</scope>
</reference>
<evidence type="ECO:0000313" key="3">
    <source>
        <dbReference type="Proteomes" id="UP001187682"/>
    </source>
</evidence>
<dbReference type="AlphaFoldDB" id="A0AAE8SZU2"/>
<keyword evidence="3" id="KW-1185">Reference proteome</keyword>
<dbReference type="PANTHER" id="PTHR43662:SF6">
    <property type="entry name" value="DUF1996 DOMAIN-CONTAINING PROTEIN"/>
    <property type="match status" value="1"/>
</dbReference>
<dbReference type="Proteomes" id="UP001187682">
    <property type="component" value="Unassembled WGS sequence"/>
</dbReference>
<feature type="domain" description="DUF1996" evidence="1">
    <location>
        <begin position="15"/>
        <end position="259"/>
    </location>
</feature>
<dbReference type="PANTHER" id="PTHR43662">
    <property type="match status" value="1"/>
</dbReference>
<accession>A0AAE8SZU2</accession>
<dbReference type="InterPro" id="IPR018535">
    <property type="entry name" value="DUF1996"/>
</dbReference>
<comment type="caution">
    <text evidence="2">The sequence shown here is derived from an EMBL/GenBank/DDBJ whole genome shotgun (WGS) entry which is preliminary data.</text>
</comment>
<proteinExistence type="predicted"/>
<organism evidence="2 3">
    <name type="scientific">Cephalotrichum gorgonifer</name>
    <dbReference type="NCBI Taxonomy" id="2041049"/>
    <lineage>
        <taxon>Eukaryota</taxon>
        <taxon>Fungi</taxon>
        <taxon>Dikarya</taxon>
        <taxon>Ascomycota</taxon>
        <taxon>Pezizomycotina</taxon>
        <taxon>Sordariomycetes</taxon>
        <taxon>Hypocreomycetidae</taxon>
        <taxon>Microascales</taxon>
        <taxon>Microascaceae</taxon>
        <taxon>Cephalotrichum</taxon>
    </lineage>
</organism>
<protein>
    <recommendedName>
        <fullName evidence="1">DUF1996 domain-containing protein</fullName>
    </recommendedName>
</protein>